<comment type="caution">
    <text evidence="2">The sequence shown here is derived from an EMBL/GenBank/DDBJ whole genome shotgun (WGS) entry which is preliminary data.</text>
</comment>
<dbReference type="AlphaFoldDB" id="A0A9W8EDT3"/>
<dbReference type="PANTHER" id="PTHR45090:SF4">
    <property type="entry name" value="J DOMAIN-CONTAINING PROTEIN"/>
    <property type="match status" value="1"/>
</dbReference>
<organism evidence="2 3">
    <name type="scientific">Dimargaris verticillata</name>
    <dbReference type="NCBI Taxonomy" id="2761393"/>
    <lineage>
        <taxon>Eukaryota</taxon>
        <taxon>Fungi</taxon>
        <taxon>Fungi incertae sedis</taxon>
        <taxon>Zoopagomycota</taxon>
        <taxon>Kickxellomycotina</taxon>
        <taxon>Dimargaritomycetes</taxon>
        <taxon>Dimargaritales</taxon>
        <taxon>Dimargaritaceae</taxon>
        <taxon>Dimargaris</taxon>
    </lineage>
</organism>
<dbReference type="InterPro" id="IPR036869">
    <property type="entry name" value="J_dom_sf"/>
</dbReference>
<dbReference type="InterPro" id="IPR018253">
    <property type="entry name" value="DnaJ_domain_CS"/>
</dbReference>
<dbReference type="EMBL" id="JANBQB010000210">
    <property type="protein sequence ID" value="KAJ1979616.1"/>
    <property type="molecule type" value="Genomic_DNA"/>
</dbReference>
<dbReference type="PROSITE" id="PS50076">
    <property type="entry name" value="DNAJ_2"/>
    <property type="match status" value="1"/>
</dbReference>
<dbReference type="OrthoDB" id="445556at2759"/>
<accession>A0A9W8EDT3</accession>
<dbReference type="Pfam" id="PF00226">
    <property type="entry name" value="DnaJ"/>
    <property type="match status" value="1"/>
</dbReference>
<keyword evidence="3" id="KW-1185">Reference proteome</keyword>
<gene>
    <name evidence="2" type="ORF">H4R34_002759</name>
</gene>
<evidence type="ECO:0000313" key="2">
    <source>
        <dbReference type="EMBL" id="KAJ1979616.1"/>
    </source>
</evidence>
<feature type="domain" description="J" evidence="1">
    <location>
        <begin position="62"/>
        <end position="150"/>
    </location>
</feature>
<evidence type="ECO:0000313" key="3">
    <source>
        <dbReference type="Proteomes" id="UP001151582"/>
    </source>
</evidence>
<dbReference type="CDD" id="cd06257">
    <property type="entry name" value="DnaJ"/>
    <property type="match status" value="1"/>
</dbReference>
<dbReference type="PRINTS" id="PR00625">
    <property type="entry name" value="JDOMAIN"/>
</dbReference>
<proteinExistence type="predicted"/>
<dbReference type="PROSITE" id="PS00636">
    <property type="entry name" value="DNAJ_1"/>
    <property type="match status" value="1"/>
</dbReference>
<dbReference type="Proteomes" id="UP001151582">
    <property type="component" value="Unassembled WGS sequence"/>
</dbReference>
<dbReference type="InterPro" id="IPR001623">
    <property type="entry name" value="DnaJ_domain"/>
</dbReference>
<sequence length="298" mass="33646">MPATHALCRPCWWQSHRCLLDRYRAIRSTLPTRAWPPTPIPTTSGCCRWYASQIPAWKHSRSPYQVFGLPTTASIDEIKARYRELCLRWHPDVAAAQCSAGTSPASTSINNATTATDYETVRIKERFIEITDAYAILSNPALRIKYQRAVKQPGHHMPFAATDRHPSQAFHSAMYQPGDEFIYNSPAWQMMNIRAERRAKMAAQAGAGGVPDPESSPHQRAFHITLGLCLLIGIGHFTQSLLYAANIQDQRHFNAWMSYTTARQNAQEAGTPEQCIENFLARKRQGDIKRTKLSDNGY</sequence>
<name>A0A9W8EDT3_9FUNG</name>
<reference evidence="2" key="1">
    <citation type="submission" date="2022-07" db="EMBL/GenBank/DDBJ databases">
        <title>Phylogenomic reconstructions and comparative analyses of Kickxellomycotina fungi.</title>
        <authorList>
            <person name="Reynolds N.K."/>
            <person name="Stajich J.E."/>
            <person name="Barry K."/>
            <person name="Grigoriev I.V."/>
            <person name="Crous P."/>
            <person name="Smith M.E."/>
        </authorList>
    </citation>
    <scope>NUCLEOTIDE SEQUENCE</scope>
    <source>
        <strain evidence="2">RSA 567</strain>
    </source>
</reference>
<dbReference type="InterPro" id="IPR053232">
    <property type="entry name" value="DnaJ_C/III_chloroplastic"/>
</dbReference>
<protein>
    <recommendedName>
        <fullName evidence="1">J domain-containing protein</fullName>
    </recommendedName>
</protein>
<dbReference type="SMART" id="SM00271">
    <property type="entry name" value="DnaJ"/>
    <property type="match status" value="1"/>
</dbReference>
<dbReference type="SUPFAM" id="SSF46565">
    <property type="entry name" value="Chaperone J-domain"/>
    <property type="match status" value="1"/>
</dbReference>
<evidence type="ECO:0000259" key="1">
    <source>
        <dbReference type="PROSITE" id="PS50076"/>
    </source>
</evidence>
<dbReference type="Gene3D" id="1.10.287.110">
    <property type="entry name" value="DnaJ domain"/>
    <property type="match status" value="1"/>
</dbReference>
<dbReference type="PANTHER" id="PTHR45090">
    <property type="entry name" value="CHAPERONE PROTEIN DNAJ 20 CHLOROPLASTIC"/>
    <property type="match status" value="1"/>
</dbReference>